<gene>
    <name evidence="1" type="ORF">K7432_008202</name>
</gene>
<reference evidence="1 2" key="1">
    <citation type="submission" date="2023-04" db="EMBL/GenBank/DDBJ databases">
        <title>Genome of Basidiobolus ranarum AG-B5.</title>
        <authorList>
            <person name="Stajich J.E."/>
            <person name="Carter-House D."/>
            <person name="Gryganskyi A."/>
        </authorList>
    </citation>
    <scope>NUCLEOTIDE SEQUENCE [LARGE SCALE GENOMIC DNA]</scope>
    <source>
        <strain evidence="1 2">AG-B5</strain>
    </source>
</reference>
<keyword evidence="2" id="KW-1185">Reference proteome</keyword>
<protein>
    <submittedName>
        <fullName evidence="1">Uncharacterized protein</fullName>
    </submittedName>
</protein>
<evidence type="ECO:0000313" key="2">
    <source>
        <dbReference type="Proteomes" id="UP001479436"/>
    </source>
</evidence>
<sequence>MDSKYNTQFYSWIRNKRNIDYIAYYLQRLIGEISDTHSESIPSAIRWLVNGWPVQQIAELLIKLFYHWGIGHTKFASLVSEVTKDWSIPNVVDLVVTLVIGERASKTARFVKFLTNNWEPRAVIEVFKHLSLRLRWRERYLKHFLVQYLILCEEEHPHQRITIHQVRSRFESKKNRWCATNIENAHTMFVPAVEFSIEIFETIVWEMYELRYLQKWNVSCPKEKTSNEEKARFNTLNVSTICESNGLRIVTNGDQFVDLRTQYIFDKLTSPQTPVHTDFLTGSGFSQI</sequence>
<evidence type="ECO:0000313" key="1">
    <source>
        <dbReference type="EMBL" id="KAK9764358.1"/>
    </source>
</evidence>
<proteinExistence type="predicted"/>
<dbReference type="EMBL" id="JASJQH010000444">
    <property type="protein sequence ID" value="KAK9764358.1"/>
    <property type="molecule type" value="Genomic_DNA"/>
</dbReference>
<name>A0ABR2WS82_9FUNG</name>
<comment type="caution">
    <text evidence="1">The sequence shown here is derived from an EMBL/GenBank/DDBJ whole genome shotgun (WGS) entry which is preliminary data.</text>
</comment>
<dbReference type="Proteomes" id="UP001479436">
    <property type="component" value="Unassembled WGS sequence"/>
</dbReference>
<organism evidence="1 2">
    <name type="scientific">Basidiobolus ranarum</name>
    <dbReference type="NCBI Taxonomy" id="34480"/>
    <lineage>
        <taxon>Eukaryota</taxon>
        <taxon>Fungi</taxon>
        <taxon>Fungi incertae sedis</taxon>
        <taxon>Zoopagomycota</taxon>
        <taxon>Entomophthoromycotina</taxon>
        <taxon>Basidiobolomycetes</taxon>
        <taxon>Basidiobolales</taxon>
        <taxon>Basidiobolaceae</taxon>
        <taxon>Basidiobolus</taxon>
    </lineage>
</organism>
<accession>A0ABR2WS82</accession>